<dbReference type="Proteomes" id="UP000515292">
    <property type="component" value="Chromosome"/>
</dbReference>
<name>A0A7G5IM48_9SPHN</name>
<dbReference type="KEGG" id="sand:H3309_08345"/>
<dbReference type="RefSeq" id="WP_182298359.1">
    <property type="nucleotide sequence ID" value="NZ_CP059851.1"/>
</dbReference>
<dbReference type="SUPFAM" id="SSF51430">
    <property type="entry name" value="NAD(P)-linked oxidoreductase"/>
    <property type="match status" value="1"/>
</dbReference>
<accession>A0A7G5IM48</accession>
<dbReference type="InterPro" id="IPR036812">
    <property type="entry name" value="NAD(P)_OxRdtase_dom_sf"/>
</dbReference>
<dbReference type="InterPro" id="IPR020471">
    <property type="entry name" value="AKR"/>
</dbReference>
<dbReference type="PANTHER" id="PTHR42686">
    <property type="entry name" value="GH17980P-RELATED"/>
    <property type="match status" value="1"/>
</dbReference>
<evidence type="ECO:0000313" key="3">
    <source>
        <dbReference type="Proteomes" id="UP000515292"/>
    </source>
</evidence>
<feature type="domain" description="NADP-dependent oxidoreductase" evidence="1">
    <location>
        <begin position="16"/>
        <end position="299"/>
    </location>
</feature>
<gene>
    <name evidence="2" type="ORF">H3309_08345</name>
</gene>
<proteinExistence type="predicted"/>
<evidence type="ECO:0000313" key="2">
    <source>
        <dbReference type="EMBL" id="QMW24440.1"/>
    </source>
</evidence>
<dbReference type="Gene3D" id="3.20.20.100">
    <property type="entry name" value="NADP-dependent oxidoreductase domain"/>
    <property type="match status" value="1"/>
</dbReference>
<dbReference type="Pfam" id="PF00248">
    <property type="entry name" value="Aldo_ket_red"/>
    <property type="match status" value="1"/>
</dbReference>
<dbReference type="GO" id="GO:0016491">
    <property type="term" value="F:oxidoreductase activity"/>
    <property type="evidence" value="ECO:0007669"/>
    <property type="project" value="InterPro"/>
</dbReference>
<dbReference type="PANTHER" id="PTHR42686:SF1">
    <property type="entry name" value="GH17980P-RELATED"/>
    <property type="match status" value="1"/>
</dbReference>
<dbReference type="InterPro" id="IPR023210">
    <property type="entry name" value="NADP_OxRdtase_dom"/>
</dbReference>
<evidence type="ECO:0000259" key="1">
    <source>
        <dbReference type="Pfam" id="PF00248"/>
    </source>
</evidence>
<keyword evidence="3" id="KW-1185">Reference proteome</keyword>
<dbReference type="GO" id="GO:0005829">
    <property type="term" value="C:cytosol"/>
    <property type="evidence" value="ECO:0007669"/>
    <property type="project" value="TreeGrafter"/>
</dbReference>
<protein>
    <submittedName>
        <fullName evidence="2">Aldo/keto reductase</fullName>
    </submittedName>
</protein>
<dbReference type="EMBL" id="CP059851">
    <property type="protein sequence ID" value="QMW24440.1"/>
    <property type="molecule type" value="Genomic_DNA"/>
</dbReference>
<sequence length="309" mass="33288">MERRPLGRSGIWVSALSFGASALGGVFHAVDEDEAIRAVHAALDAGISYFDVAPAYGGTRAETLLGKALKGVPRERYILSTKVGKYSGADGRDRLDFTEARIRAEFEASLARLGVEHVDILHIHDIEYEGRDRLENALGEGVATVQALKREGRTRAVGFGFYPVDLWERVLREVDCDAALVHNHYGLHDTRLEMLLPHAAAKGVGVISASPFASGMLTECGAPAWHPASAADRAVAAEAATLCRARGSSIEKLAFQFAASNGEVATMMFSSANAASVLRNIGWLAEPLDMDLVSDVRAVLGPLIDRDWY</sequence>
<organism evidence="2 3">
    <name type="scientific">Sandaracinobacteroides saxicola</name>
    <dbReference type="NCBI Taxonomy" id="2759707"/>
    <lineage>
        <taxon>Bacteria</taxon>
        <taxon>Pseudomonadati</taxon>
        <taxon>Pseudomonadota</taxon>
        <taxon>Alphaproteobacteria</taxon>
        <taxon>Sphingomonadales</taxon>
        <taxon>Sphingosinicellaceae</taxon>
        <taxon>Sandaracinobacteroides</taxon>
    </lineage>
</organism>
<dbReference type="AlphaFoldDB" id="A0A7G5IM48"/>
<reference evidence="2 3" key="1">
    <citation type="submission" date="2020-07" db="EMBL/GenBank/DDBJ databases">
        <title>Complete genome sequence for Sandaracinobacter sp. M6.</title>
        <authorList>
            <person name="Tang Y."/>
            <person name="Liu Q."/>
            <person name="Guo Z."/>
            <person name="Lei P."/>
            <person name="Huang B."/>
        </authorList>
    </citation>
    <scope>NUCLEOTIDE SEQUENCE [LARGE SCALE GENOMIC DNA]</scope>
    <source>
        <strain evidence="2 3">M6</strain>
    </source>
</reference>